<organism evidence="1">
    <name type="scientific">Bacteroides fragilis</name>
    <dbReference type="NCBI Taxonomy" id="817"/>
    <lineage>
        <taxon>Bacteria</taxon>
        <taxon>Pseudomonadati</taxon>
        <taxon>Bacteroidota</taxon>
        <taxon>Bacteroidia</taxon>
        <taxon>Bacteroidales</taxon>
        <taxon>Bacteroidaceae</taxon>
        <taxon>Bacteroides</taxon>
    </lineage>
</organism>
<name>A0A0I9UP53_BACFG</name>
<dbReference type="InterPro" id="IPR052933">
    <property type="entry name" value="DNA_Protect_Modify"/>
</dbReference>
<dbReference type="InterPro" id="IPR027417">
    <property type="entry name" value="P-loop_NTPase"/>
</dbReference>
<reference evidence="1" key="1">
    <citation type="book" date="2014" name="THE 24TH EUROPEAN CONGRESS OF CLINICAL MICROBIOLOGY AND INFECTIOUS DISEASES" publisher="ECCMID 2014" city="Barcelona, Spain">
        <title>Identification of resistance genes in three multidrug-resistant Bacteroides fragilis isolates by whole genome sequencing.</title>
        <editorList>
            <person name="Unknown"/>
            <person name="A."/>
        </editorList>
        <authorList>
            <person name="Sydenham T.V."/>
            <person name="Hasman H."/>
            <person name="Wang M."/>
            <person name="Soki J."/>
            <person name="Nagy E."/>
            <person name="Justesen U.S."/>
        </authorList>
    </citation>
    <scope>NUCLEOTIDE SEQUENCE</scope>
    <source>
        <strain evidence="1">DCMOUH0018B</strain>
    </source>
</reference>
<dbReference type="EMBL" id="JMZZ02000154">
    <property type="protein sequence ID" value="KFX74119.1"/>
    <property type="molecule type" value="Genomic_DNA"/>
</dbReference>
<dbReference type="Gene3D" id="3.40.50.300">
    <property type="entry name" value="P-loop containing nucleotide triphosphate hydrolases"/>
    <property type="match status" value="1"/>
</dbReference>
<reference evidence="1" key="2">
    <citation type="submission" date="2014-07" db="EMBL/GenBank/DDBJ databases">
        <title>Genetics and epidemiology of antimicrobial resistance in B. fragilis group.</title>
        <authorList>
            <person name="Sydenham T.V."/>
            <person name="Hasman H."/>
            <person name="Kemp M."/>
            <person name="Justesen U.S."/>
        </authorList>
    </citation>
    <scope>NUCLEOTIDE SEQUENCE [LARGE SCALE GENOMIC DNA]</scope>
    <source>
        <strain evidence="1">DCMOUH0018B</strain>
    </source>
</reference>
<gene>
    <name evidence="1" type="ORF">EE52_0214400</name>
</gene>
<protein>
    <recommendedName>
        <fullName evidence="2">DNA methylase</fullName>
    </recommendedName>
</protein>
<evidence type="ECO:0008006" key="2">
    <source>
        <dbReference type="Google" id="ProtNLM"/>
    </source>
</evidence>
<proteinExistence type="predicted"/>
<dbReference type="PANTHER" id="PTHR41313">
    <property type="entry name" value="ADENINE-SPECIFIC METHYLTRANSFERASE"/>
    <property type="match status" value="1"/>
</dbReference>
<accession>A0A0I9UP53</accession>
<dbReference type="PATRIC" id="fig|817.53.peg.2971"/>
<sequence length="148" mass="17055">MSKAEEKAQMLIATNYSNKMSLDMRLIDPEYGDNPGNKASHCAAKIAEYYYKYLDQKGTQFIFSDLSTYKPDQWNIYSEIRRKLVEDHNIPEKQIKFIQEANSDNARKELFSDMNSGRIRFLFGSTQKLGTGVNAQQRAVAIHHLDIP</sequence>
<evidence type="ECO:0000313" key="1">
    <source>
        <dbReference type="EMBL" id="KFX74119.1"/>
    </source>
</evidence>
<dbReference type="RefSeq" id="WP_044300875.1">
    <property type="nucleotide sequence ID" value="NZ_CP036542.1"/>
</dbReference>
<dbReference type="AlphaFoldDB" id="A0A0I9UP53"/>
<dbReference type="PANTHER" id="PTHR41313:SF1">
    <property type="entry name" value="DNA METHYLASE ADENINE-SPECIFIC DOMAIN-CONTAINING PROTEIN"/>
    <property type="match status" value="1"/>
</dbReference>
<comment type="caution">
    <text evidence="1">The sequence shown here is derived from an EMBL/GenBank/DDBJ whole genome shotgun (WGS) entry which is preliminary data.</text>
</comment>